<proteinExistence type="predicted"/>
<keyword evidence="2" id="KW-1185">Reference proteome</keyword>
<dbReference type="GO" id="GO:0000981">
    <property type="term" value="F:DNA-binding transcription factor activity, RNA polymerase II-specific"/>
    <property type="evidence" value="ECO:0007669"/>
    <property type="project" value="TreeGrafter"/>
</dbReference>
<reference evidence="1 2" key="1">
    <citation type="submission" date="2020-03" db="EMBL/GenBank/DDBJ databases">
        <title>Draft Genome Sequence of Cudoniella acicularis.</title>
        <authorList>
            <person name="Buettner E."/>
            <person name="Kellner H."/>
        </authorList>
    </citation>
    <scope>NUCLEOTIDE SEQUENCE [LARGE SCALE GENOMIC DNA]</scope>
    <source>
        <strain evidence="1 2">DSM 108380</strain>
    </source>
</reference>
<sequence length="302" mass="34546">MESAWTSHVPLVAHHNEYLMHAILGMAASHLALLTGERSFGPLSVQHRILAIKGSNETLSRSKRSGDDGDALLSACYLLAFQSSYMIDGMEEYLQTMRGCYFLNYHLKRENLQMTFFTTEDHHFDLVQESLVDLPVIDPMLVESAQQSLSSLLSILTTPSEFKFYNIMVECVEALKSSSSKAYFNFVLLYIEMMQMDNESFTAFINPENFVTRILITHFLAIQLMLSPITSKEFTGRRPIPVRHQIAWVFFGYDILPLHLKHFLEWPKTIADCVKEELDGNQQLIPRVSILRKSEGFCVGYV</sequence>
<name>A0A8H4W0M1_9HELO</name>
<dbReference type="PANTHER" id="PTHR47657">
    <property type="entry name" value="STEROL REGULATORY ELEMENT-BINDING PROTEIN ECM22"/>
    <property type="match status" value="1"/>
</dbReference>
<evidence type="ECO:0000313" key="2">
    <source>
        <dbReference type="Proteomes" id="UP000566819"/>
    </source>
</evidence>
<dbReference type="AlphaFoldDB" id="A0A8H4W0M1"/>
<evidence type="ECO:0000313" key="1">
    <source>
        <dbReference type="EMBL" id="KAF4629232.1"/>
    </source>
</evidence>
<dbReference type="Pfam" id="PF11951">
    <property type="entry name" value="Fungal_trans_2"/>
    <property type="match status" value="1"/>
</dbReference>
<accession>A0A8H4W0M1</accession>
<dbReference type="InterPro" id="IPR021858">
    <property type="entry name" value="Fun_TF"/>
</dbReference>
<comment type="caution">
    <text evidence="1">The sequence shown here is derived from an EMBL/GenBank/DDBJ whole genome shotgun (WGS) entry which is preliminary data.</text>
</comment>
<protein>
    <submittedName>
        <fullName evidence="1">Uncharacterized protein</fullName>
    </submittedName>
</protein>
<dbReference type="Proteomes" id="UP000566819">
    <property type="component" value="Unassembled WGS sequence"/>
</dbReference>
<dbReference type="EMBL" id="JAAMPI010000704">
    <property type="protein sequence ID" value="KAF4629232.1"/>
    <property type="molecule type" value="Genomic_DNA"/>
</dbReference>
<dbReference type="PANTHER" id="PTHR47657:SF7">
    <property type="entry name" value="STEROL REGULATORY ELEMENT-BINDING PROTEIN ECM22"/>
    <property type="match status" value="1"/>
</dbReference>
<organism evidence="1 2">
    <name type="scientific">Cudoniella acicularis</name>
    <dbReference type="NCBI Taxonomy" id="354080"/>
    <lineage>
        <taxon>Eukaryota</taxon>
        <taxon>Fungi</taxon>
        <taxon>Dikarya</taxon>
        <taxon>Ascomycota</taxon>
        <taxon>Pezizomycotina</taxon>
        <taxon>Leotiomycetes</taxon>
        <taxon>Helotiales</taxon>
        <taxon>Tricladiaceae</taxon>
        <taxon>Cudoniella</taxon>
    </lineage>
</organism>
<dbReference type="OrthoDB" id="416217at2759"/>
<dbReference type="InterPro" id="IPR052400">
    <property type="entry name" value="Zn2-C6_fungal_TF"/>
</dbReference>
<gene>
    <name evidence="1" type="ORF">G7Y89_g8920</name>
</gene>